<evidence type="ECO:0000256" key="1">
    <source>
        <dbReference type="ARBA" id="ARBA00022448"/>
    </source>
</evidence>
<dbReference type="InterPro" id="IPR027417">
    <property type="entry name" value="P-loop_NTPase"/>
</dbReference>
<evidence type="ECO:0000256" key="2">
    <source>
        <dbReference type="ARBA" id="ARBA00022741"/>
    </source>
</evidence>
<dbReference type="PANTHER" id="PTHR24220">
    <property type="entry name" value="IMPORT ATP-BINDING PROTEIN"/>
    <property type="match status" value="1"/>
</dbReference>
<dbReference type="GO" id="GO:0005886">
    <property type="term" value="C:plasma membrane"/>
    <property type="evidence" value="ECO:0007669"/>
    <property type="project" value="TreeGrafter"/>
</dbReference>
<evidence type="ECO:0000313" key="5">
    <source>
        <dbReference type="EMBL" id="XBH20552.1"/>
    </source>
</evidence>
<proteinExistence type="predicted"/>
<reference evidence="5" key="1">
    <citation type="submission" date="2024-02" db="EMBL/GenBank/DDBJ databases">
        <title>Tomenella chthoni gen. nov. sp. nov., a member of the family Jonesiaceae isolated from bat guano.</title>
        <authorList>
            <person name="Miller S.L."/>
            <person name="King J."/>
            <person name="Sankaranarayanan K."/>
            <person name="Lawson P.A."/>
        </authorList>
    </citation>
    <scope>NUCLEOTIDE SEQUENCE</scope>
    <source>
        <strain evidence="5">BS-20</strain>
    </source>
</reference>
<dbReference type="AlphaFoldDB" id="A0AAU7DU26"/>
<evidence type="ECO:0000259" key="4">
    <source>
        <dbReference type="PROSITE" id="PS50893"/>
    </source>
</evidence>
<dbReference type="CDD" id="cd03255">
    <property type="entry name" value="ABC_MJ0796_LolCDE_FtsE"/>
    <property type="match status" value="1"/>
</dbReference>
<accession>A0AAU7DU26</accession>
<dbReference type="SMART" id="SM00382">
    <property type="entry name" value="AAA"/>
    <property type="match status" value="1"/>
</dbReference>
<dbReference type="InterPro" id="IPR003593">
    <property type="entry name" value="AAA+_ATPase"/>
</dbReference>
<dbReference type="GO" id="GO:0022857">
    <property type="term" value="F:transmembrane transporter activity"/>
    <property type="evidence" value="ECO:0007669"/>
    <property type="project" value="TreeGrafter"/>
</dbReference>
<dbReference type="PANTHER" id="PTHR24220:SF685">
    <property type="entry name" value="ABC TRANSPORTER RELATED"/>
    <property type="match status" value="1"/>
</dbReference>
<dbReference type="InterPro" id="IPR003439">
    <property type="entry name" value="ABC_transporter-like_ATP-bd"/>
</dbReference>
<dbReference type="EMBL" id="CP146203">
    <property type="protein sequence ID" value="XBH20552.1"/>
    <property type="molecule type" value="Genomic_DNA"/>
</dbReference>
<keyword evidence="3 5" id="KW-0067">ATP-binding</keyword>
<dbReference type="PROSITE" id="PS50893">
    <property type="entry name" value="ABC_TRANSPORTER_2"/>
    <property type="match status" value="1"/>
</dbReference>
<sequence>MNTPSAVLRLRNITHTFPDGTDSKVALDSVNLDVRIGELVAIMGPSGSGKTTLLNIAAGIVRPDTGQVIVNNRTLSMTSTEERSRLRREEIGIVFQQNSLVSALSVLENVALPLELNGVKAKSAQAQAEQYLTTHGLNYLSPRDPASLSGGERQQIAVVAALAGQRSLLLADEPTGALDSRTADQVMRFIRNKVEQGAAGLLVTHDARQAAWADRILFLKDGVLTGETGPSLTQSLNPVQVTKDFPELR</sequence>
<dbReference type="SUPFAM" id="SSF52540">
    <property type="entry name" value="P-loop containing nucleoside triphosphate hydrolases"/>
    <property type="match status" value="1"/>
</dbReference>
<organism evidence="5">
    <name type="scientific">Jonesiaceae bacterium BS-20</name>
    <dbReference type="NCBI Taxonomy" id="3120821"/>
    <lineage>
        <taxon>Bacteria</taxon>
        <taxon>Bacillati</taxon>
        <taxon>Actinomycetota</taxon>
        <taxon>Actinomycetes</taxon>
        <taxon>Micrococcales</taxon>
        <taxon>Jonesiaceae</taxon>
    </lineage>
</organism>
<dbReference type="Gene3D" id="3.40.50.300">
    <property type="entry name" value="P-loop containing nucleotide triphosphate hydrolases"/>
    <property type="match status" value="1"/>
</dbReference>
<keyword evidence="1" id="KW-0813">Transport</keyword>
<dbReference type="InterPro" id="IPR017911">
    <property type="entry name" value="MacB-like_ATP-bd"/>
</dbReference>
<gene>
    <name evidence="5" type="ORF">V5R04_09920</name>
</gene>
<evidence type="ECO:0000256" key="3">
    <source>
        <dbReference type="ARBA" id="ARBA00022840"/>
    </source>
</evidence>
<dbReference type="InterPro" id="IPR015854">
    <property type="entry name" value="ABC_transpr_LolD-like"/>
</dbReference>
<protein>
    <submittedName>
        <fullName evidence="5">ABC transporter ATP-binding protein</fullName>
    </submittedName>
</protein>
<name>A0AAU7DU26_9MICO</name>
<dbReference type="GO" id="GO:0016887">
    <property type="term" value="F:ATP hydrolysis activity"/>
    <property type="evidence" value="ECO:0007669"/>
    <property type="project" value="InterPro"/>
</dbReference>
<keyword evidence="2" id="KW-0547">Nucleotide-binding</keyword>
<dbReference type="Pfam" id="PF00005">
    <property type="entry name" value="ABC_tran"/>
    <property type="match status" value="1"/>
</dbReference>
<feature type="domain" description="ABC transporter" evidence="4">
    <location>
        <begin position="8"/>
        <end position="246"/>
    </location>
</feature>
<dbReference type="GO" id="GO:0005524">
    <property type="term" value="F:ATP binding"/>
    <property type="evidence" value="ECO:0007669"/>
    <property type="project" value="UniProtKB-KW"/>
</dbReference>